<dbReference type="GO" id="GO:0019240">
    <property type="term" value="P:citrulline biosynthetic process"/>
    <property type="evidence" value="ECO:0007669"/>
    <property type="project" value="TreeGrafter"/>
</dbReference>
<dbReference type="Gene3D" id="3.40.50.1370">
    <property type="entry name" value="Aspartate/ornithine carbamoyltransferase"/>
    <property type="match status" value="2"/>
</dbReference>
<feature type="binding site" evidence="7">
    <location>
        <position position="160"/>
    </location>
    <ligand>
        <name>L-ornithine</name>
        <dbReference type="ChEBI" id="CHEBI:46911"/>
    </ligand>
</feature>
<feature type="binding site" evidence="7">
    <location>
        <begin position="228"/>
        <end position="229"/>
    </location>
    <ligand>
        <name>L-ornithine</name>
        <dbReference type="ChEBI" id="CHEBI:46911"/>
    </ligand>
</feature>
<comment type="similarity">
    <text evidence="2 7">Belongs to the aspartate/ornithine carbamoyltransferase superfamily. OTCase family.</text>
</comment>
<comment type="pathway">
    <text evidence="1">Amino-acid biosynthesis; L-arginine biosynthesis; L-arginine from L-ornithine and carbamoyl phosphate: step 1/3.</text>
</comment>
<dbReference type="GO" id="GO:0016597">
    <property type="term" value="F:amino acid binding"/>
    <property type="evidence" value="ECO:0007669"/>
    <property type="project" value="InterPro"/>
</dbReference>
<dbReference type="SUPFAM" id="SSF53671">
    <property type="entry name" value="Aspartate/ornithine carbamoyltransferase"/>
    <property type="match status" value="1"/>
</dbReference>
<evidence type="ECO:0000313" key="11">
    <source>
        <dbReference type="Proteomes" id="UP000282930"/>
    </source>
</evidence>
<gene>
    <name evidence="10" type="primary">argF</name>
    <name evidence="10" type="ORF">ELD05_04980</name>
</gene>
<dbReference type="GO" id="GO:0004585">
    <property type="term" value="F:ornithine carbamoyltransferase activity"/>
    <property type="evidence" value="ECO:0007669"/>
    <property type="project" value="UniProtKB-UniRule"/>
</dbReference>
<dbReference type="NCBIfam" id="TIGR00658">
    <property type="entry name" value="orni_carb_tr"/>
    <property type="match status" value="1"/>
</dbReference>
<evidence type="ECO:0000256" key="4">
    <source>
        <dbReference type="ARBA" id="ARBA00016634"/>
    </source>
</evidence>
<dbReference type="InterPro" id="IPR006130">
    <property type="entry name" value="Asp/Orn_carbamoylTrfase"/>
</dbReference>
<dbReference type="RefSeq" id="WP_127351583.1">
    <property type="nucleotide sequence ID" value="NZ_CP034791.1"/>
</dbReference>
<dbReference type="Pfam" id="PF02729">
    <property type="entry name" value="OTCace_N"/>
    <property type="match status" value="1"/>
</dbReference>
<dbReference type="PANTHER" id="PTHR45753:SF3">
    <property type="entry name" value="ORNITHINE TRANSCARBAMYLASE, MITOCHONDRIAL"/>
    <property type="match status" value="1"/>
</dbReference>
<feature type="binding site" evidence="7">
    <location>
        <begin position="264"/>
        <end position="265"/>
    </location>
    <ligand>
        <name>carbamoyl phosphate</name>
        <dbReference type="ChEBI" id="CHEBI:58228"/>
    </ligand>
</feature>
<dbReference type="PRINTS" id="PR00100">
    <property type="entry name" value="AOTCASE"/>
</dbReference>
<evidence type="ECO:0000259" key="8">
    <source>
        <dbReference type="Pfam" id="PF00185"/>
    </source>
</evidence>
<evidence type="ECO:0000256" key="1">
    <source>
        <dbReference type="ARBA" id="ARBA00004975"/>
    </source>
</evidence>
<keyword evidence="7" id="KW-0963">Cytoplasm</keyword>
<dbReference type="AlphaFoldDB" id="A0A3T0D4T7"/>
<dbReference type="GO" id="GO:0042450">
    <property type="term" value="P:L-arginine biosynthetic process via ornithine"/>
    <property type="evidence" value="ECO:0007669"/>
    <property type="project" value="UniProtKB-UniRule"/>
</dbReference>
<evidence type="ECO:0000313" key="10">
    <source>
        <dbReference type="EMBL" id="AZT90057.1"/>
    </source>
</evidence>
<evidence type="ECO:0000256" key="6">
    <source>
        <dbReference type="ARBA" id="ARBA00048772"/>
    </source>
</evidence>
<accession>A0A3T0D4T7</accession>
<dbReference type="KEGG" id="ccha:ELD05_04980"/>
<feature type="binding site" evidence="7">
    <location>
        <begin position="51"/>
        <end position="54"/>
    </location>
    <ligand>
        <name>carbamoyl phosphate</name>
        <dbReference type="ChEBI" id="CHEBI:58228"/>
    </ligand>
</feature>
<feature type="binding site" evidence="7">
    <location>
        <position position="102"/>
    </location>
    <ligand>
        <name>carbamoyl phosphate</name>
        <dbReference type="ChEBI" id="CHEBI:58228"/>
    </ligand>
</feature>
<evidence type="ECO:0000256" key="5">
    <source>
        <dbReference type="ARBA" id="ARBA00022679"/>
    </source>
</evidence>
<feature type="binding site" evidence="7">
    <location>
        <position position="224"/>
    </location>
    <ligand>
        <name>L-ornithine</name>
        <dbReference type="ChEBI" id="CHEBI:46911"/>
    </ligand>
</feature>
<dbReference type="GO" id="GO:0005737">
    <property type="term" value="C:cytoplasm"/>
    <property type="evidence" value="ECO:0007669"/>
    <property type="project" value="UniProtKB-SubCell"/>
</dbReference>
<evidence type="ECO:0000256" key="2">
    <source>
        <dbReference type="ARBA" id="ARBA00007805"/>
    </source>
</evidence>
<keyword evidence="11" id="KW-1185">Reference proteome</keyword>
<dbReference type="PANTHER" id="PTHR45753">
    <property type="entry name" value="ORNITHINE CARBAMOYLTRANSFERASE, MITOCHONDRIAL"/>
    <property type="match status" value="1"/>
</dbReference>
<keyword evidence="5 7" id="KW-0808">Transferase</keyword>
<dbReference type="InterPro" id="IPR024904">
    <property type="entry name" value="OTCase_ArgI"/>
</dbReference>
<dbReference type="InterPro" id="IPR002292">
    <property type="entry name" value="Orn/put_carbamltrans"/>
</dbReference>
<dbReference type="EMBL" id="CP034791">
    <property type="protein sequence ID" value="AZT90057.1"/>
    <property type="molecule type" value="Genomic_DNA"/>
</dbReference>
<feature type="binding site" evidence="7">
    <location>
        <begin position="129"/>
        <end position="132"/>
    </location>
    <ligand>
        <name>carbamoyl phosphate</name>
        <dbReference type="ChEBI" id="CHEBI:58228"/>
    </ligand>
</feature>
<dbReference type="InterPro" id="IPR006131">
    <property type="entry name" value="Asp_carbamoyltransf_Asp/Orn-bd"/>
</dbReference>
<protein>
    <recommendedName>
        <fullName evidence="4 7">Ornithine carbamoyltransferase</fullName>
        <shortName evidence="7">OTCase</shortName>
        <ecNumber evidence="3 7">2.1.3.3</ecNumber>
    </recommendedName>
</protein>
<reference evidence="10 11" key="1">
    <citation type="submission" date="2018-12" db="EMBL/GenBank/DDBJ databases">
        <title>Genome sequence from the cellulolytic species, Caldicellulosiruptor changbaiensis.</title>
        <authorList>
            <person name="Blumer-Schuette S.E."/>
            <person name="Mendoza C."/>
        </authorList>
    </citation>
    <scope>NUCLEOTIDE SEQUENCE [LARGE SCALE GENOMIC DNA]</scope>
    <source>
        <strain evidence="10 11">CBS-Z</strain>
    </source>
</reference>
<dbReference type="HAMAP" id="MF_01109">
    <property type="entry name" value="OTCase"/>
    <property type="match status" value="1"/>
</dbReference>
<feature type="domain" description="Aspartate/ornithine carbamoyltransferase Asp/Orn-binding" evidence="8">
    <location>
        <begin position="148"/>
        <end position="302"/>
    </location>
</feature>
<dbReference type="NCBIfam" id="NF001986">
    <property type="entry name" value="PRK00779.1"/>
    <property type="match status" value="1"/>
</dbReference>
<comment type="subcellular location">
    <subcellularLocation>
        <location evidence="7">Cytoplasm</location>
    </subcellularLocation>
</comment>
<dbReference type="InterPro" id="IPR036901">
    <property type="entry name" value="Asp/Orn_carbamoylTrfase_sf"/>
</dbReference>
<comment type="catalytic activity">
    <reaction evidence="6 7">
        <text>carbamoyl phosphate + L-ornithine = L-citrulline + phosphate + H(+)</text>
        <dbReference type="Rhea" id="RHEA:19513"/>
        <dbReference type="ChEBI" id="CHEBI:15378"/>
        <dbReference type="ChEBI" id="CHEBI:43474"/>
        <dbReference type="ChEBI" id="CHEBI:46911"/>
        <dbReference type="ChEBI" id="CHEBI:57743"/>
        <dbReference type="ChEBI" id="CHEBI:58228"/>
        <dbReference type="EC" id="2.1.3.3"/>
    </reaction>
</comment>
<dbReference type="PRINTS" id="PR00102">
    <property type="entry name" value="OTCASE"/>
</dbReference>
<evidence type="ECO:0000256" key="3">
    <source>
        <dbReference type="ARBA" id="ARBA00013007"/>
    </source>
</evidence>
<dbReference type="FunFam" id="3.40.50.1370:FF:000008">
    <property type="entry name" value="Ornithine carbamoyltransferase"/>
    <property type="match status" value="1"/>
</dbReference>
<dbReference type="InterPro" id="IPR006132">
    <property type="entry name" value="Asp/Orn_carbamoyltranf_P-bd"/>
</dbReference>
<organism evidence="10 11">
    <name type="scientific">Caldicellulosiruptor changbaiensis</name>
    <dbReference type="NCBI Taxonomy" id="1222016"/>
    <lineage>
        <taxon>Bacteria</taxon>
        <taxon>Bacillati</taxon>
        <taxon>Bacillota</taxon>
        <taxon>Bacillota incertae sedis</taxon>
        <taxon>Caldicellulosiruptorales</taxon>
        <taxon>Caldicellulosiruptoraceae</taxon>
        <taxon>Caldicellulosiruptor</taxon>
    </lineage>
</organism>
<proteinExistence type="inferred from homology"/>
<dbReference type="Pfam" id="PF00185">
    <property type="entry name" value="OTCace"/>
    <property type="match status" value="1"/>
</dbReference>
<evidence type="ECO:0000259" key="9">
    <source>
        <dbReference type="Pfam" id="PF02729"/>
    </source>
</evidence>
<name>A0A3T0D4T7_9FIRM</name>
<feature type="binding site" evidence="7">
    <location>
        <position position="78"/>
    </location>
    <ligand>
        <name>carbamoyl phosphate</name>
        <dbReference type="ChEBI" id="CHEBI:58228"/>
    </ligand>
</feature>
<feature type="domain" description="Aspartate/ornithine carbamoyltransferase carbamoyl-P binding" evidence="9">
    <location>
        <begin position="2"/>
        <end position="142"/>
    </location>
</feature>
<dbReference type="EC" id="2.1.3.3" evidence="3 7"/>
<evidence type="ECO:0000256" key="7">
    <source>
        <dbReference type="HAMAP-Rule" id="MF_01109"/>
    </source>
</evidence>
<dbReference type="Proteomes" id="UP000282930">
    <property type="component" value="Chromosome"/>
</dbReference>
<sequence>MRHFLSLNDLTKDEILYLVDLACRLKSEAKRGFFFPYLKNKALGLIFTKASTRTRVSFEVGINQLGGYSLYLGKNDLQLGRGETIGDTAKVLSRYLDLIVIRTYAQSEVEEFAKYSSIPVINGLTDDYHPTQIIADFQTIFEEKGRLKDLKIAYVGDGNNVAATLLVGASKLGLDIAVATPKGYEIKKEVVDFAKDEAKRSGSNLIFTDNPKEAVKDADVVYTDTWVSMGQEEEKEKRIKDFEGYQVTQELMKLAKEDAIFLHCLPAYRGFEVTPEVIDGPQSKVFDEAENRLHAHKAIMVFVCLGRI</sequence>
<dbReference type="PROSITE" id="PS00097">
    <property type="entry name" value="CARBAMOYLTRANSFERASE"/>
    <property type="match status" value="1"/>
</dbReference>
<feature type="binding site" evidence="7">
    <location>
        <position position="292"/>
    </location>
    <ligand>
        <name>carbamoyl phosphate</name>
        <dbReference type="ChEBI" id="CHEBI:58228"/>
    </ligand>
</feature>